<accession>A0A7T7HHP9</accession>
<dbReference type="EMBL" id="CP066786">
    <property type="protein sequence ID" value="QQM29347.1"/>
    <property type="molecule type" value="Genomic_DNA"/>
</dbReference>
<name>A0A7T7HHP9_9HYPH</name>
<organism evidence="1 2">
    <name type="scientific">Martelella lutilitoris</name>
    <dbReference type="NCBI Taxonomy" id="2583532"/>
    <lineage>
        <taxon>Bacteria</taxon>
        <taxon>Pseudomonadati</taxon>
        <taxon>Pseudomonadota</taxon>
        <taxon>Alphaproteobacteria</taxon>
        <taxon>Hyphomicrobiales</taxon>
        <taxon>Aurantimonadaceae</taxon>
        <taxon>Martelella</taxon>
    </lineage>
</organism>
<dbReference type="Proteomes" id="UP000596083">
    <property type="component" value="Chromosome"/>
</dbReference>
<dbReference type="RefSeq" id="WP_200334200.1">
    <property type="nucleotide sequence ID" value="NZ_CP066786.1"/>
</dbReference>
<evidence type="ECO:0000313" key="1">
    <source>
        <dbReference type="EMBL" id="QQM29347.1"/>
    </source>
</evidence>
<reference evidence="1 2" key="1">
    <citation type="submission" date="2020-12" db="EMBL/GenBank/DDBJ databases">
        <authorList>
            <person name="Zheng R.K."/>
            <person name="Sun C.M."/>
        </authorList>
    </citation>
    <scope>NUCLEOTIDE SEQUENCE [LARGE SCALE GENOMIC DNA]</scope>
    <source>
        <strain evidence="1 2">ZRK001</strain>
    </source>
</reference>
<gene>
    <name evidence="1" type="ORF">JET14_13540</name>
</gene>
<protein>
    <submittedName>
        <fullName evidence="1">Uncharacterized protein</fullName>
    </submittedName>
</protein>
<dbReference type="AlphaFoldDB" id="A0A7T7HHP9"/>
<dbReference type="KEGG" id="mlut:JET14_13540"/>
<sequence length="112" mass="12539">MSIFEMMIWNRIERSLASGLDGAINEALENKIHELAPSVLSKRPNDHLTEGGWNLALIVAMQELWPDTPKSDAIAMLQDYVGAEYGDEGHEWTFSAARDLAREYVSEFGEVA</sequence>
<proteinExistence type="predicted"/>
<evidence type="ECO:0000313" key="2">
    <source>
        <dbReference type="Proteomes" id="UP000596083"/>
    </source>
</evidence>